<proteinExistence type="predicted"/>
<sequence>MKIDRDGRRNYRNCNNCLDIELTPAYIYDYPAILAALQEIQVLFPTTNLYVDNIQQIGKKVILVHGIVLFDTVMSTISSSYYHLRRQSCPVARRNSATDFRLGYMRIFLRLFHQILLELLSPYRLEER</sequence>
<gene>
    <name evidence="1" type="ORF">TNCV_412411</name>
</gene>
<keyword evidence="2" id="KW-1185">Reference proteome</keyword>
<name>A0A8X6S4S3_TRICX</name>
<accession>A0A8X6S4S3</accession>
<evidence type="ECO:0000313" key="2">
    <source>
        <dbReference type="Proteomes" id="UP000887159"/>
    </source>
</evidence>
<dbReference type="AlphaFoldDB" id="A0A8X6S4S3"/>
<organism evidence="1 2">
    <name type="scientific">Trichonephila clavipes</name>
    <name type="common">Golden silk orbweaver</name>
    <name type="synonym">Nephila clavipes</name>
    <dbReference type="NCBI Taxonomy" id="2585209"/>
    <lineage>
        <taxon>Eukaryota</taxon>
        <taxon>Metazoa</taxon>
        <taxon>Ecdysozoa</taxon>
        <taxon>Arthropoda</taxon>
        <taxon>Chelicerata</taxon>
        <taxon>Arachnida</taxon>
        <taxon>Araneae</taxon>
        <taxon>Araneomorphae</taxon>
        <taxon>Entelegynae</taxon>
        <taxon>Araneoidea</taxon>
        <taxon>Nephilidae</taxon>
        <taxon>Trichonephila</taxon>
    </lineage>
</organism>
<evidence type="ECO:0000313" key="1">
    <source>
        <dbReference type="EMBL" id="GFY06491.1"/>
    </source>
</evidence>
<protein>
    <submittedName>
        <fullName evidence="1">Uncharacterized protein</fullName>
    </submittedName>
</protein>
<dbReference type="EMBL" id="BMAU01021260">
    <property type="protein sequence ID" value="GFY06491.1"/>
    <property type="molecule type" value="Genomic_DNA"/>
</dbReference>
<reference evidence="1" key="1">
    <citation type="submission" date="2020-08" db="EMBL/GenBank/DDBJ databases">
        <title>Multicomponent nature underlies the extraordinary mechanical properties of spider dragline silk.</title>
        <authorList>
            <person name="Kono N."/>
            <person name="Nakamura H."/>
            <person name="Mori M."/>
            <person name="Yoshida Y."/>
            <person name="Ohtoshi R."/>
            <person name="Malay A.D."/>
            <person name="Moran D.A.P."/>
            <person name="Tomita M."/>
            <person name="Numata K."/>
            <person name="Arakawa K."/>
        </authorList>
    </citation>
    <scope>NUCLEOTIDE SEQUENCE</scope>
</reference>
<comment type="caution">
    <text evidence="1">The sequence shown here is derived from an EMBL/GenBank/DDBJ whole genome shotgun (WGS) entry which is preliminary data.</text>
</comment>
<dbReference type="Proteomes" id="UP000887159">
    <property type="component" value="Unassembled WGS sequence"/>
</dbReference>